<dbReference type="Pfam" id="PF21856">
    <property type="entry name" value="EspB_PPE"/>
    <property type="match status" value="1"/>
</dbReference>
<gene>
    <name evidence="3" type="ORF">BZL29_2469</name>
</gene>
<proteinExistence type="predicted"/>
<name>A0A1V3XMK2_MYCKA</name>
<feature type="domain" description="ESX-1 secretion-associated protein EspB PPE" evidence="2">
    <location>
        <begin position="42"/>
        <end position="130"/>
    </location>
</feature>
<feature type="region of interest" description="Disordered" evidence="1">
    <location>
        <begin position="1"/>
        <end position="23"/>
    </location>
</feature>
<protein>
    <recommendedName>
        <fullName evidence="2">ESX-1 secretion-associated protein EspB PPE domain-containing protein</fullName>
    </recommendedName>
</protein>
<organism evidence="3 4">
    <name type="scientific">Mycobacterium kansasii</name>
    <dbReference type="NCBI Taxonomy" id="1768"/>
    <lineage>
        <taxon>Bacteria</taxon>
        <taxon>Bacillati</taxon>
        <taxon>Actinomycetota</taxon>
        <taxon>Actinomycetes</taxon>
        <taxon>Mycobacteriales</taxon>
        <taxon>Mycobacteriaceae</taxon>
        <taxon>Mycobacterium</taxon>
    </lineage>
</organism>
<evidence type="ECO:0000259" key="2">
    <source>
        <dbReference type="Pfam" id="PF21856"/>
    </source>
</evidence>
<reference evidence="3 4" key="1">
    <citation type="submission" date="2017-02" db="EMBL/GenBank/DDBJ databases">
        <title>Complete genome sequences of Mycobacterium kansasii strains isolated from rhesus macaques.</title>
        <authorList>
            <person name="Panda A."/>
            <person name="Nagaraj S."/>
            <person name="Zhao X."/>
            <person name="Tettelin H."/>
            <person name="Detolla L.J."/>
        </authorList>
    </citation>
    <scope>NUCLEOTIDE SEQUENCE [LARGE SCALE GENOMIC DNA]</scope>
    <source>
        <strain evidence="3 4">11-3469</strain>
    </source>
</reference>
<accession>A0A1V3XMK2</accession>
<evidence type="ECO:0000256" key="1">
    <source>
        <dbReference type="SAM" id="MobiDB-lite"/>
    </source>
</evidence>
<dbReference type="InterPro" id="IPR054056">
    <property type="entry name" value="EspB_PPE"/>
</dbReference>
<dbReference type="Proteomes" id="UP000188532">
    <property type="component" value="Unassembled WGS sequence"/>
</dbReference>
<dbReference type="STRING" id="1768.B1T50_07695"/>
<evidence type="ECO:0000313" key="4">
    <source>
        <dbReference type="Proteomes" id="UP000188532"/>
    </source>
</evidence>
<comment type="caution">
    <text evidence="3">The sequence shown here is derived from an EMBL/GenBank/DDBJ whole genome shotgun (WGS) entry which is preliminary data.</text>
</comment>
<dbReference type="EMBL" id="MVBN01000002">
    <property type="protein sequence ID" value="OOK80444.1"/>
    <property type="molecule type" value="Genomic_DNA"/>
</dbReference>
<evidence type="ECO:0000313" key="3">
    <source>
        <dbReference type="EMBL" id="OOK80444.1"/>
    </source>
</evidence>
<dbReference type="AlphaFoldDB" id="A0A1V3XMK2"/>
<sequence>MIALNNGGEGPVSPEGLTNNTPRPVALCDTATVRSAEPPNLIELEETRTILDKPDQAGSFTAFAEAWNKYNLTIQEPLGRFREFEDREGEEATAIQATFDQHRDRLHRMAQWSVTLAKQALDLARTHDWPSFTRRRHNYSGACLGRRRNRHLPQREQRVL</sequence>